<dbReference type="InterPro" id="IPR023148">
    <property type="entry name" value="tRNA_m1G_MeTrfase_C_sf"/>
</dbReference>
<dbReference type="EMBL" id="CACVAS010000058">
    <property type="protein sequence ID" value="CAA6810440.1"/>
    <property type="molecule type" value="Genomic_DNA"/>
</dbReference>
<dbReference type="NCBIfam" id="NF000648">
    <property type="entry name" value="PRK00026.1"/>
    <property type="match status" value="1"/>
</dbReference>
<keyword evidence="10 15" id="KW-0949">S-adenosyl-L-methionine</keyword>
<dbReference type="InterPro" id="IPR016009">
    <property type="entry name" value="tRNA_MeTrfase_TRMD/TRM10"/>
</dbReference>
<comment type="similarity">
    <text evidence="3 15 17">Belongs to the RNA methyltransferase TrmD family.</text>
</comment>
<evidence type="ECO:0000256" key="9">
    <source>
        <dbReference type="ARBA" id="ARBA00022679"/>
    </source>
</evidence>
<evidence type="ECO:0000259" key="18">
    <source>
        <dbReference type="Pfam" id="PF01746"/>
    </source>
</evidence>
<dbReference type="CDD" id="cd18080">
    <property type="entry name" value="TrmD-like"/>
    <property type="match status" value="1"/>
</dbReference>
<dbReference type="Pfam" id="PF01746">
    <property type="entry name" value="tRNA_m1G_MT"/>
    <property type="match status" value="1"/>
</dbReference>
<gene>
    <name evidence="15" type="primary">trmD</name>
    <name evidence="19" type="ORF">HELGO_WM65</name>
</gene>
<sequence>MNFSFVTLFPNLIKGYFSESILKRAIEDKKISINFYNPRDFTTDRHNRVDAPMIGGGAGMLMTPQPLMDTLKKVREDSTNAHIVFLTPVAKKFTQNDAKRLAQKEHIVFVSGRYEGIDERVIEAQADEVFSIGDFILTGGELASMVVCDAVSRNVNEVLGNSDSLTIESFESSLLEAPSFTKPKNYEGNEVVSELLKGNHSKITDLKRGLALCKTKYFRPDLYKKGITHEK</sequence>
<dbReference type="Gene3D" id="1.10.1270.20">
    <property type="entry name" value="tRNA(m1g37)methyltransferase, domain 2"/>
    <property type="match status" value="1"/>
</dbReference>
<dbReference type="Gene3D" id="3.40.1280.10">
    <property type="match status" value="1"/>
</dbReference>
<evidence type="ECO:0000256" key="12">
    <source>
        <dbReference type="ARBA" id="ARBA00029736"/>
    </source>
</evidence>
<feature type="domain" description="tRNA methyltransferase TRMD/TRM10-type" evidence="18">
    <location>
        <begin position="1"/>
        <end position="225"/>
    </location>
</feature>
<dbReference type="PANTHER" id="PTHR46417:SF1">
    <property type="entry name" value="TRNA (GUANINE-N(1)-)-METHYLTRANSFERASE"/>
    <property type="match status" value="1"/>
</dbReference>
<organism evidence="19">
    <name type="scientific">uncultured Sulfurovum sp</name>
    <dbReference type="NCBI Taxonomy" id="269237"/>
    <lineage>
        <taxon>Bacteria</taxon>
        <taxon>Pseudomonadati</taxon>
        <taxon>Campylobacterota</taxon>
        <taxon>Epsilonproteobacteria</taxon>
        <taxon>Campylobacterales</taxon>
        <taxon>Sulfurovaceae</taxon>
        <taxon>Sulfurovum</taxon>
        <taxon>environmental samples</taxon>
    </lineage>
</organism>
<evidence type="ECO:0000256" key="11">
    <source>
        <dbReference type="ARBA" id="ARBA00022694"/>
    </source>
</evidence>
<evidence type="ECO:0000256" key="5">
    <source>
        <dbReference type="ARBA" id="ARBA00012807"/>
    </source>
</evidence>
<dbReference type="GO" id="GO:0005829">
    <property type="term" value="C:cytosol"/>
    <property type="evidence" value="ECO:0007669"/>
    <property type="project" value="TreeGrafter"/>
</dbReference>
<evidence type="ECO:0000256" key="10">
    <source>
        <dbReference type="ARBA" id="ARBA00022691"/>
    </source>
</evidence>
<dbReference type="InterPro" id="IPR029028">
    <property type="entry name" value="Alpha/beta_knot_MTases"/>
</dbReference>
<dbReference type="SUPFAM" id="SSF75217">
    <property type="entry name" value="alpha/beta knot"/>
    <property type="match status" value="1"/>
</dbReference>
<dbReference type="EC" id="2.1.1.228" evidence="5 15"/>
<comment type="subcellular location">
    <subcellularLocation>
        <location evidence="2 15 17">Cytoplasm</location>
    </subcellularLocation>
</comment>
<evidence type="ECO:0000256" key="6">
    <source>
        <dbReference type="ARBA" id="ARBA00014679"/>
    </source>
</evidence>
<evidence type="ECO:0000256" key="13">
    <source>
        <dbReference type="ARBA" id="ARBA00033392"/>
    </source>
</evidence>
<evidence type="ECO:0000256" key="3">
    <source>
        <dbReference type="ARBA" id="ARBA00007630"/>
    </source>
</evidence>
<feature type="binding site" evidence="15 16">
    <location>
        <position position="112"/>
    </location>
    <ligand>
        <name>S-adenosyl-L-methionine</name>
        <dbReference type="ChEBI" id="CHEBI:59789"/>
    </ligand>
</feature>
<comment type="function">
    <text evidence="1 15 17">Specifically methylates guanosine-37 in various tRNAs.</text>
</comment>
<evidence type="ECO:0000313" key="19">
    <source>
        <dbReference type="EMBL" id="CAA6810440.1"/>
    </source>
</evidence>
<dbReference type="HAMAP" id="MF_00605">
    <property type="entry name" value="TrmD"/>
    <property type="match status" value="1"/>
</dbReference>
<feature type="binding site" evidence="15 16">
    <location>
        <begin position="132"/>
        <end position="137"/>
    </location>
    <ligand>
        <name>S-adenosyl-L-methionine</name>
        <dbReference type="ChEBI" id="CHEBI:59789"/>
    </ligand>
</feature>
<evidence type="ECO:0000256" key="14">
    <source>
        <dbReference type="ARBA" id="ARBA00047783"/>
    </source>
</evidence>
<protein>
    <recommendedName>
        <fullName evidence="6 15">tRNA (guanine-N(1)-)-methyltransferase</fullName>
        <ecNumber evidence="5 15">2.1.1.228</ecNumber>
    </recommendedName>
    <alternativeName>
        <fullName evidence="12 15">M1G-methyltransferase</fullName>
    </alternativeName>
    <alternativeName>
        <fullName evidence="13 15">tRNA [GM37] methyltransferase</fullName>
    </alternativeName>
</protein>
<comment type="catalytic activity">
    <reaction evidence="14 15 17">
        <text>guanosine(37) in tRNA + S-adenosyl-L-methionine = N(1)-methylguanosine(37) in tRNA + S-adenosyl-L-homocysteine + H(+)</text>
        <dbReference type="Rhea" id="RHEA:36899"/>
        <dbReference type="Rhea" id="RHEA-COMP:10145"/>
        <dbReference type="Rhea" id="RHEA-COMP:10147"/>
        <dbReference type="ChEBI" id="CHEBI:15378"/>
        <dbReference type="ChEBI" id="CHEBI:57856"/>
        <dbReference type="ChEBI" id="CHEBI:59789"/>
        <dbReference type="ChEBI" id="CHEBI:73542"/>
        <dbReference type="ChEBI" id="CHEBI:74269"/>
        <dbReference type="EC" id="2.1.1.228"/>
    </reaction>
</comment>
<dbReference type="PIRSF" id="PIRSF000386">
    <property type="entry name" value="tRNA_mtase"/>
    <property type="match status" value="1"/>
</dbReference>
<dbReference type="AlphaFoldDB" id="A0A6S6T4Q8"/>
<keyword evidence="7 15" id="KW-0963">Cytoplasm</keyword>
<keyword evidence="9 15" id="KW-0808">Transferase</keyword>
<evidence type="ECO:0000256" key="1">
    <source>
        <dbReference type="ARBA" id="ARBA00002634"/>
    </source>
</evidence>
<dbReference type="GO" id="GO:0052906">
    <property type="term" value="F:tRNA (guanine(37)-N1)-methyltransferase activity"/>
    <property type="evidence" value="ECO:0007669"/>
    <property type="project" value="UniProtKB-UniRule"/>
</dbReference>
<evidence type="ECO:0000256" key="16">
    <source>
        <dbReference type="PIRSR" id="PIRSR000386-1"/>
    </source>
</evidence>
<dbReference type="FunFam" id="3.40.1280.10:FF:000001">
    <property type="entry name" value="tRNA (guanine-N(1)-)-methyltransferase"/>
    <property type="match status" value="1"/>
</dbReference>
<reference evidence="19" key="1">
    <citation type="submission" date="2020-01" db="EMBL/GenBank/DDBJ databases">
        <authorList>
            <person name="Meier V. D."/>
            <person name="Meier V D."/>
        </authorList>
    </citation>
    <scope>NUCLEOTIDE SEQUENCE</scope>
    <source>
        <strain evidence="19">HLG_WM_MAG_01</strain>
    </source>
</reference>
<keyword evidence="11 15" id="KW-0819">tRNA processing</keyword>
<dbReference type="InterPro" id="IPR002649">
    <property type="entry name" value="tRNA_m1G_MeTrfase_TrmD"/>
</dbReference>
<evidence type="ECO:0000256" key="2">
    <source>
        <dbReference type="ARBA" id="ARBA00004496"/>
    </source>
</evidence>
<evidence type="ECO:0000256" key="4">
    <source>
        <dbReference type="ARBA" id="ARBA00011738"/>
    </source>
</evidence>
<name>A0A6S6T4Q8_9BACT</name>
<accession>A0A6S6T4Q8</accession>
<dbReference type="PANTHER" id="PTHR46417">
    <property type="entry name" value="TRNA (GUANINE-N(1)-)-METHYLTRANSFERASE"/>
    <property type="match status" value="1"/>
</dbReference>
<comment type="subunit">
    <text evidence="4 15 17">Homodimer.</text>
</comment>
<dbReference type="GO" id="GO:0002939">
    <property type="term" value="P:tRNA N1-guanine methylation"/>
    <property type="evidence" value="ECO:0007669"/>
    <property type="project" value="TreeGrafter"/>
</dbReference>
<keyword evidence="8 15" id="KW-0489">Methyltransferase</keyword>
<evidence type="ECO:0000256" key="7">
    <source>
        <dbReference type="ARBA" id="ARBA00022490"/>
    </source>
</evidence>
<evidence type="ECO:0000256" key="8">
    <source>
        <dbReference type="ARBA" id="ARBA00022603"/>
    </source>
</evidence>
<evidence type="ECO:0000256" key="17">
    <source>
        <dbReference type="RuleBase" id="RU003464"/>
    </source>
</evidence>
<proteinExistence type="inferred from homology"/>
<dbReference type="InterPro" id="IPR029026">
    <property type="entry name" value="tRNA_m1G_MTases_N"/>
</dbReference>
<evidence type="ECO:0000256" key="15">
    <source>
        <dbReference type="HAMAP-Rule" id="MF_00605"/>
    </source>
</evidence>
<dbReference type="NCBIfam" id="TIGR00088">
    <property type="entry name" value="trmD"/>
    <property type="match status" value="1"/>
</dbReference>